<dbReference type="Proteomes" id="UP000325122">
    <property type="component" value="Unassembled WGS sequence"/>
</dbReference>
<evidence type="ECO:0000256" key="1">
    <source>
        <dbReference type="SAM" id="MobiDB-lite"/>
    </source>
</evidence>
<dbReference type="EMBL" id="VWOJ01000002">
    <property type="protein sequence ID" value="KAA5803374.1"/>
    <property type="molecule type" value="Genomic_DNA"/>
</dbReference>
<dbReference type="Pfam" id="PF10090">
    <property type="entry name" value="HPTransfase"/>
    <property type="match status" value="1"/>
</dbReference>
<sequence>MTMHDTPSASELAALLSSRVCHDVAGPVNAMGAAMGVLDDPNAGDMREDAMALLRSGVGQLKAKVEYARVCFGAAGARAGEMGLAEIRTLADAMFAEARAQLVFRSADGVIDKTAARVLLNLIWLAVDALPRGGEVSVEAAASPGGGARLRVVSSGPRLRLDPSYVQAMRGERPEDGYDGRSVQPFYAGLIARESGGRAEASASEERIEFTALTGPGQRAAAAE</sequence>
<dbReference type="InterPro" id="IPR018762">
    <property type="entry name" value="ChpT_C"/>
</dbReference>
<protein>
    <recommendedName>
        <fullName evidence="2">Histidine phosphotransferase ChpT C-terminal domain-containing protein</fullName>
    </recommendedName>
</protein>
<comment type="caution">
    <text evidence="3">The sequence shown here is derived from an EMBL/GenBank/DDBJ whole genome shotgun (WGS) entry which is preliminary data.</text>
</comment>
<evidence type="ECO:0000259" key="2">
    <source>
        <dbReference type="Pfam" id="PF10090"/>
    </source>
</evidence>
<keyword evidence="4" id="KW-1185">Reference proteome</keyword>
<proteinExistence type="predicted"/>
<dbReference type="Gene3D" id="3.30.565.10">
    <property type="entry name" value="Histidine kinase-like ATPase, C-terminal domain"/>
    <property type="match status" value="1"/>
</dbReference>
<gene>
    <name evidence="3" type="ORF">F1654_06075</name>
</gene>
<dbReference type="AlphaFoldDB" id="A0A5M6ZHU6"/>
<reference evidence="3 4" key="1">
    <citation type="submission" date="2019-09" db="EMBL/GenBank/DDBJ databases">
        <authorList>
            <person name="Kevbrin V."/>
            <person name="Grouzdev D.S."/>
        </authorList>
    </citation>
    <scope>NUCLEOTIDE SEQUENCE [LARGE SCALE GENOMIC DNA]</scope>
    <source>
        <strain evidence="3 4">G-192</strain>
    </source>
</reference>
<organism evidence="3 4">
    <name type="scientific">Alkalicaulis satelles</name>
    <dbReference type="NCBI Taxonomy" id="2609175"/>
    <lineage>
        <taxon>Bacteria</taxon>
        <taxon>Pseudomonadati</taxon>
        <taxon>Pseudomonadota</taxon>
        <taxon>Alphaproteobacteria</taxon>
        <taxon>Maricaulales</taxon>
        <taxon>Maricaulaceae</taxon>
        <taxon>Alkalicaulis</taxon>
    </lineage>
</organism>
<feature type="region of interest" description="Disordered" evidence="1">
    <location>
        <begin position="198"/>
        <end position="224"/>
    </location>
</feature>
<dbReference type="Gene3D" id="1.10.287.130">
    <property type="match status" value="1"/>
</dbReference>
<dbReference type="InterPro" id="IPR036890">
    <property type="entry name" value="HATPase_C_sf"/>
</dbReference>
<evidence type="ECO:0000313" key="4">
    <source>
        <dbReference type="Proteomes" id="UP000325122"/>
    </source>
</evidence>
<dbReference type="RefSeq" id="WP_150022642.1">
    <property type="nucleotide sequence ID" value="NZ_VWOJ01000002.1"/>
</dbReference>
<evidence type="ECO:0000313" key="3">
    <source>
        <dbReference type="EMBL" id="KAA5803374.1"/>
    </source>
</evidence>
<name>A0A5M6ZHU6_9PROT</name>
<feature type="domain" description="Histidine phosphotransferase ChpT C-terminal" evidence="2">
    <location>
        <begin position="85"/>
        <end position="206"/>
    </location>
</feature>
<accession>A0A5M6ZHU6</accession>